<evidence type="ECO:0000259" key="1">
    <source>
        <dbReference type="Pfam" id="PF14681"/>
    </source>
</evidence>
<dbReference type="AlphaFoldDB" id="A0A1Y2HLC9"/>
<organism evidence="2 3">
    <name type="scientific">Catenaria anguillulae PL171</name>
    <dbReference type="NCBI Taxonomy" id="765915"/>
    <lineage>
        <taxon>Eukaryota</taxon>
        <taxon>Fungi</taxon>
        <taxon>Fungi incertae sedis</taxon>
        <taxon>Blastocladiomycota</taxon>
        <taxon>Blastocladiomycetes</taxon>
        <taxon>Blastocladiales</taxon>
        <taxon>Catenariaceae</taxon>
        <taxon>Catenaria</taxon>
    </lineage>
</organism>
<gene>
    <name evidence="2" type="ORF">BCR44DRAFT_57462</name>
</gene>
<dbReference type="GO" id="GO:0016757">
    <property type="term" value="F:glycosyltransferase activity"/>
    <property type="evidence" value="ECO:0007669"/>
    <property type="project" value="UniProtKB-KW"/>
</dbReference>
<dbReference type="InterPro" id="IPR000836">
    <property type="entry name" value="PRTase_dom"/>
</dbReference>
<dbReference type="OrthoDB" id="10257085at2759"/>
<feature type="non-terminal residue" evidence="2">
    <location>
        <position position="1"/>
    </location>
</feature>
<sequence length="64" mass="6520">DWGVPGKHITLVAIVASAEGIDALHAAHPDITVHVAAVDEVLNGSGYVVPGVGDAGDRLFNTPH</sequence>
<dbReference type="Proteomes" id="UP000193411">
    <property type="component" value="Unassembled WGS sequence"/>
</dbReference>
<dbReference type="Pfam" id="PF14681">
    <property type="entry name" value="UPRTase"/>
    <property type="match status" value="1"/>
</dbReference>
<dbReference type="STRING" id="765915.A0A1Y2HLC9"/>
<evidence type="ECO:0000313" key="3">
    <source>
        <dbReference type="Proteomes" id="UP000193411"/>
    </source>
</evidence>
<proteinExistence type="predicted"/>
<dbReference type="InterPro" id="IPR029057">
    <property type="entry name" value="PRTase-like"/>
</dbReference>
<keyword evidence="2" id="KW-0808">Transferase</keyword>
<keyword evidence="3" id="KW-1185">Reference proteome</keyword>
<protein>
    <submittedName>
        <fullName evidence="2">Uracil phosphoribosyltransferase-domain-containing protein</fullName>
    </submittedName>
</protein>
<dbReference type="SUPFAM" id="SSF53271">
    <property type="entry name" value="PRTase-like"/>
    <property type="match status" value="1"/>
</dbReference>
<evidence type="ECO:0000313" key="2">
    <source>
        <dbReference type="EMBL" id="ORZ35417.1"/>
    </source>
</evidence>
<accession>A0A1Y2HLC9</accession>
<name>A0A1Y2HLC9_9FUNG</name>
<feature type="domain" description="Phosphoribosyltransferase" evidence="1">
    <location>
        <begin position="1"/>
        <end position="62"/>
    </location>
</feature>
<dbReference type="EMBL" id="MCFL01000022">
    <property type="protein sequence ID" value="ORZ35417.1"/>
    <property type="molecule type" value="Genomic_DNA"/>
</dbReference>
<comment type="caution">
    <text evidence="2">The sequence shown here is derived from an EMBL/GenBank/DDBJ whole genome shotgun (WGS) entry which is preliminary data.</text>
</comment>
<reference evidence="2 3" key="1">
    <citation type="submission" date="2016-07" db="EMBL/GenBank/DDBJ databases">
        <title>Pervasive Adenine N6-methylation of Active Genes in Fungi.</title>
        <authorList>
            <consortium name="DOE Joint Genome Institute"/>
            <person name="Mondo S.J."/>
            <person name="Dannebaum R.O."/>
            <person name="Kuo R.C."/>
            <person name="Labutti K."/>
            <person name="Haridas S."/>
            <person name="Kuo A."/>
            <person name="Salamov A."/>
            <person name="Ahrendt S.R."/>
            <person name="Lipzen A."/>
            <person name="Sullivan W."/>
            <person name="Andreopoulos W.B."/>
            <person name="Clum A."/>
            <person name="Lindquist E."/>
            <person name="Daum C."/>
            <person name="Ramamoorthy G.K."/>
            <person name="Gryganskyi A."/>
            <person name="Culley D."/>
            <person name="Magnuson J.K."/>
            <person name="James T.Y."/>
            <person name="O'Malley M.A."/>
            <person name="Stajich J.E."/>
            <person name="Spatafora J.W."/>
            <person name="Visel A."/>
            <person name="Grigoriev I.V."/>
        </authorList>
    </citation>
    <scope>NUCLEOTIDE SEQUENCE [LARGE SCALE GENOMIC DNA]</scope>
    <source>
        <strain evidence="2 3">PL171</strain>
    </source>
</reference>
<dbReference type="Gene3D" id="3.40.50.2020">
    <property type="match status" value="1"/>
</dbReference>
<keyword evidence="2" id="KW-0328">Glycosyltransferase</keyword>